<organism evidence="1 2">
    <name type="scientific">Oceanidesulfovibrio marinus</name>
    <dbReference type="NCBI Taxonomy" id="370038"/>
    <lineage>
        <taxon>Bacteria</taxon>
        <taxon>Pseudomonadati</taxon>
        <taxon>Thermodesulfobacteriota</taxon>
        <taxon>Desulfovibrionia</taxon>
        <taxon>Desulfovibrionales</taxon>
        <taxon>Desulfovibrionaceae</taxon>
        <taxon>Oceanidesulfovibrio</taxon>
    </lineage>
</organism>
<dbReference type="InterPro" id="IPR002822">
    <property type="entry name" value="Ni_insertion"/>
</dbReference>
<dbReference type="EMBL" id="QMIF01000322">
    <property type="protein sequence ID" value="TVM24542.1"/>
    <property type="molecule type" value="Genomic_DNA"/>
</dbReference>
<dbReference type="Pfam" id="PF01969">
    <property type="entry name" value="Ni_insertion"/>
    <property type="match status" value="1"/>
</dbReference>
<feature type="non-terminal residue" evidence="1">
    <location>
        <position position="63"/>
    </location>
</feature>
<name>A0A6P1Z8T4_9BACT</name>
<dbReference type="OrthoDB" id="9765625at2"/>
<protein>
    <submittedName>
        <fullName evidence="1">Uncharacterized protein</fullName>
    </submittedName>
</protein>
<sequence>MDTLVDVVGEQGGFDVLGVTDARASDLPWFTRTVTGAHDEISLPASAVLPLLPDKTVRPSAFT</sequence>
<evidence type="ECO:0000313" key="1">
    <source>
        <dbReference type="EMBL" id="TVM24542.1"/>
    </source>
</evidence>
<dbReference type="AlphaFoldDB" id="A0A6P1Z8T4"/>
<dbReference type="Proteomes" id="UP000434052">
    <property type="component" value="Unassembled WGS sequence"/>
</dbReference>
<accession>A0A6P1Z8T4</accession>
<comment type="caution">
    <text evidence="1">The sequence shown here is derived from an EMBL/GenBank/DDBJ whole genome shotgun (WGS) entry which is preliminary data.</text>
</comment>
<gene>
    <name evidence="1" type="ORF">DQK91_23365</name>
</gene>
<evidence type="ECO:0000313" key="2">
    <source>
        <dbReference type="Proteomes" id="UP000434052"/>
    </source>
</evidence>
<reference evidence="1 2" key="1">
    <citation type="submission" date="2018-06" db="EMBL/GenBank/DDBJ databases">
        <title>Complete genome of Desulfovibrio marinus P48SEP.</title>
        <authorList>
            <person name="Crispim J.S."/>
            <person name="Vidigal P.M.P."/>
            <person name="Silva L.C.F."/>
            <person name="Araujo L.C."/>
            <person name="Laguardia C.N."/>
            <person name="Dias R.S."/>
            <person name="Sousa M.P."/>
            <person name="Paula S.O."/>
            <person name="Silva C."/>
        </authorList>
    </citation>
    <scope>NUCLEOTIDE SEQUENCE [LARGE SCALE GENOMIC DNA]</scope>
    <source>
        <strain evidence="1 2">P48SEP</strain>
    </source>
</reference>
<proteinExistence type="predicted"/>